<dbReference type="InterPro" id="IPR025836">
    <property type="entry name" value="Zn_knuckle_CX2CX4HX4C"/>
</dbReference>
<protein>
    <recommendedName>
        <fullName evidence="3">CCHC-type domain-containing protein</fullName>
    </recommendedName>
</protein>
<dbReference type="InterPro" id="IPR025558">
    <property type="entry name" value="DUF4283"/>
</dbReference>
<dbReference type="Pfam" id="PF14392">
    <property type="entry name" value="zf-CCHC_4"/>
    <property type="match status" value="1"/>
</dbReference>
<keyword evidence="1" id="KW-0479">Metal-binding</keyword>
<gene>
    <name evidence="4" type="ORF">LTRI10_LOCUS16864</name>
</gene>
<keyword evidence="5" id="KW-1185">Reference proteome</keyword>
<evidence type="ECO:0000256" key="2">
    <source>
        <dbReference type="SAM" id="MobiDB-lite"/>
    </source>
</evidence>
<dbReference type="Pfam" id="PF14111">
    <property type="entry name" value="DUF4283"/>
    <property type="match status" value="1"/>
</dbReference>
<dbReference type="Proteomes" id="UP001497516">
    <property type="component" value="Chromosome 3"/>
</dbReference>
<dbReference type="GO" id="GO:0003676">
    <property type="term" value="F:nucleic acid binding"/>
    <property type="evidence" value="ECO:0007669"/>
    <property type="project" value="InterPro"/>
</dbReference>
<dbReference type="InterPro" id="IPR040256">
    <property type="entry name" value="At4g02000-like"/>
</dbReference>
<dbReference type="EMBL" id="OZ034816">
    <property type="protein sequence ID" value="CAL1375038.1"/>
    <property type="molecule type" value="Genomic_DNA"/>
</dbReference>
<dbReference type="InterPro" id="IPR001878">
    <property type="entry name" value="Znf_CCHC"/>
</dbReference>
<dbReference type="PANTHER" id="PTHR31286:SF99">
    <property type="entry name" value="DUF4283 DOMAIN-CONTAINING PROTEIN"/>
    <property type="match status" value="1"/>
</dbReference>
<feature type="compositionally biased region" description="Polar residues" evidence="2">
    <location>
        <begin position="533"/>
        <end position="542"/>
    </location>
</feature>
<evidence type="ECO:0000313" key="4">
    <source>
        <dbReference type="EMBL" id="CAL1375038.1"/>
    </source>
</evidence>
<reference evidence="4 5" key="1">
    <citation type="submission" date="2024-04" db="EMBL/GenBank/DDBJ databases">
        <authorList>
            <person name="Fracassetti M."/>
        </authorList>
    </citation>
    <scope>NUCLEOTIDE SEQUENCE [LARGE SCALE GENOMIC DNA]</scope>
</reference>
<proteinExistence type="predicted"/>
<feature type="region of interest" description="Disordered" evidence="2">
    <location>
        <begin position="556"/>
        <end position="598"/>
    </location>
</feature>
<name>A0AAV2DM30_9ROSI</name>
<evidence type="ECO:0000313" key="5">
    <source>
        <dbReference type="Proteomes" id="UP001497516"/>
    </source>
</evidence>
<dbReference type="PROSITE" id="PS50158">
    <property type="entry name" value="ZF_CCHC"/>
    <property type="match status" value="1"/>
</dbReference>
<feature type="compositionally biased region" description="Pro residues" evidence="2">
    <location>
        <begin position="19"/>
        <end position="30"/>
    </location>
</feature>
<evidence type="ECO:0000259" key="3">
    <source>
        <dbReference type="PROSITE" id="PS50158"/>
    </source>
</evidence>
<feature type="compositionally biased region" description="Basic and acidic residues" evidence="2">
    <location>
        <begin position="367"/>
        <end position="384"/>
    </location>
</feature>
<feature type="compositionally biased region" description="Polar residues" evidence="2">
    <location>
        <begin position="397"/>
        <end position="411"/>
    </location>
</feature>
<evidence type="ECO:0000256" key="1">
    <source>
        <dbReference type="PROSITE-ProRule" id="PRU00047"/>
    </source>
</evidence>
<feature type="compositionally biased region" description="Basic and acidic residues" evidence="2">
    <location>
        <begin position="504"/>
        <end position="516"/>
    </location>
</feature>
<feature type="compositionally biased region" description="Low complexity" evidence="2">
    <location>
        <begin position="293"/>
        <end position="314"/>
    </location>
</feature>
<dbReference type="GO" id="GO:0008270">
    <property type="term" value="F:zinc ion binding"/>
    <property type="evidence" value="ECO:0007669"/>
    <property type="project" value="UniProtKB-KW"/>
</dbReference>
<dbReference type="PANTHER" id="PTHR31286">
    <property type="entry name" value="GLYCINE-RICH CELL WALL STRUCTURAL PROTEIN 1.8-LIKE"/>
    <property type="match status" value="1"/>
</dbReference>
<feature type="region of interest" description="Disordered" evidence="2">
    <location>
        <begin position="293"/>
        <end position="542"/>
    </location>
</feature>
<keyword evidence="1" id="KW-0863">Zinc-finger</keyword>
<feature type="compositionally biased region" description="Basic and acidic residues" evidence="2">
    <location>
        <begin position="416"/>
        <end position="432"/>
    </location>
</feature>
<dbReference type="AlphaFoldDB" id="A0AAV2DM30"/>
<accession>A0AAV2DM30</accession>
<keyword evidence="1" id="KW-0862">Zinc</keyword>
<feature type="compositionally biased region" description="Polar residues" evidence="2">
    <location>
        <begin position="1"/>
        <end position="12"/>
    </location>
</feature>
<feature type="domain" description="CCHC-type" evidence="3">
    <location>
        <begin position="265"/>
        <end position="280"/>
    </location>
</feature>
<feature type="compositionally biased region" description="Polar residues" evidence="2">
    <location>
        <begin position="571"/>
        <end position="582"/>
    </location>
</feature>
<feature type="region of interest" description="Disordered" evidence="2">
    <location>
        <begin position="1"/>
        <end position="37"/>
    </location>
</feature>
<sequence>MLCTAPENSFSPATVPPQAGRPPDPGPSLPLPQQLATPDPASFPPLNFKMALAGPTQTAPPKLNQWTFVGEHDLEPGLFGGEPELKVSDKFKDRLCSAWKKTLVVRLLGRSISYAYLCSQLRWKWRPTGRLDILDLNDRTFLVTFHNDQDFLHALTGGPWTILDHYLVVHQWSPSFRTADKPHKSVVAWIQLPELPVHFYHREVLFALGNLIGRTVKLDYHTENMERGKFARIAVELDMTKPLATRIRLDGFWQTVLYENLPEICFECGRIGHTEEICPKKVCNVANSSSTSATTVLPIEGSSPPSESPAGYGPWMQVTRKSKRQNRKAAQFGASNQGGDSGRGGISGKANPKANQQGKGELIRPSLGKDAKGKAVSKAEDKKGNSSAPKGKVGGNDNVSLSEINGSTTQEWRPVGLKESDKKPQAQGDSHRSGKLTGPSPPDQPTDQNGVEGISSPVPGACTSILMIPSPPHPTTKENSDPNRPTPSIRHRSQKPKSQQTSAREIKPKIMKEASKKPLSQSSQKARKLLQDLSKTPNFPINPQSIIEFMNTMKRPSEGNMQADGGIVNDSAMTDNSDQASVSPPDIDVIVGQPATET</sequence>
<organism evidence="4 5">
    <name type="scientific">Linum trigynum</name>
    <dbReference type="NCBI Taxonomy" id="586398"/>
    <lineage>
        <taxon>Eukaryota</taxon>
        <taxon>Viridiplantae</taxon>
        <taxon>Streptophyta</taxon>
        <taxon>Embryophyta</taxon>
        <taxon>Tracheophyta</taxon>
        <taxon>Spermatophyta</taxon>
        <taxon>Magnoliopsida</taxon>
        <taxon>eudicotyledons</taxon>
        <taxon>Gunneridae</taxon>
        <taxon>Pentapetalae</taxon>
        <taxon>rosids</taxon>
        <taxon>fabids</taxon>
        <taxon>Malpighiales</taxon>
        <taxon>Linaceae</taxon>
        <taxon>Linum</taxon>
    </lineage>
</organism>